<dbReference type="EMBL" id="FUWS01000019">
    <property type="protein sequence ID" value="SKA38399.1"/>
    <property type="molecule type" value="Genomic_DNA"/>
</dbReference>
<dbReference type="Proteomes" id="UP000190637">
    <property type="component" value="Unassembled WGS sequence"/>
</dbReference>
<organism evidence="1 2">
    <name type="scientific">Marinactinospora thermotolerans DSM 45154</name>
    <dbReference type="NCBI Taxonomy" id="1122192"/>
    <lineage>
        <taxon>Bacteria</taxon>
        <taxon>Bacillati</taxon>
        <taxon>Actinomycetota</taxon>
        <taxon>Actinomycetes</taxon>
        <taxon>Streptosporangiales</taxon>
        <taxon>Nocardiopsidaceae</taxon>
        <taxon>Marinactinospora</taxon>
    </lineage>
</organism>
<dbReference type="STRING" id="1122192.SAMN02745673_04816"/>
<reference evidence="1 2" key="1">
    <citation type="submission" date="2017-02" db="EMBL/GenBank/DDBJ databases">
        <authorList>
            <person name="Peterson S.W."/>
        </authorList>
    </citation>
    <scope>NUCLEOTIDE SEQUENCE [LARGE SCALE GENOMIC DNA]</scope>
    <source>
        <strain evidence="1 2">DSM 45154</strain>
    </source>
</reference>
<dbReference type="AlphaFoldDB" id="A0A1T4TDW8"/>
<keyword evidence="2" id="KW-1185">Reference proteome</keyword>
<accession>A0A1T4TDW8</accession>
<dbReference type="RefSeq" id="WP_159457313.1">
    <property type="nucleotide sequence ID" value="NZ_FUWS01000019.1"/>
</dbReference>
<evidence type="ECO:0000313" key="1">
    <source>
        <dbReference type="EMBL" id="SKA38399.1"/>
    </source>
</evidence>
<sequence>MSIMVVFGSAALVALALLVALLFAVLLLDSEPPVPDDPSDEEAVDETLAFHGARFC</sequence>
<evidence type="ECO:0000313" key="2">
    <source>
        <dbReference type="Proteomes" id="UP000190637"/>
    </source>
</evidence>
<protein>
    <submittedName>
        <fullName evidence="1">Uncharacterized protein</fullName>
    </submittedName>
</protein>
<gene>
    <name evidence="1" type="ORF">SAMN02745673_04816</name>
</gene>
<proteinExistence type="predicted"/>
<name>A0A1T4TDW8_9ACTN</name>